<protein>
    <submittedName>
        <fullName evidence="1">Uncharacterized protein</fullName>
    </submittedName>
</protein>
<gene>
    <name evidence="1" type="ORF">MO867_16090</name>
</gene>
<dbReference type="RefSeq" id="WP_252470958.1">
    <property type="nucleotide sequence ID" value="NZ_JALBWM010000087.1"/>
</dbReference>
<dbReference type="EMBL" id="JALBWM010000087">
    <property type="protein sequence ID" value="MCO1335856.1"/>
    <property type="molecule type" value="Genomic_DNA"/>
</dbReference>
<organism evidence="1 2">
    <name type="scientific">Microbulbifer okhotskensis</name>
    <dbReference type="NCBI Taxonomy" id="2926617"/>
    <lineage>
        <taxon>Bacteria</taxon>
        <taxon>Pseudomonadati</taxon>
        <taxon>Pseudomonadota</taxon>
        <taxon>Gammaproteobacteria</taxon>
        <taxon>Cellvibrionales</taxon>
        <taxon>Microbulbiferaceae</taxon>
        <taxon>Microbulbifer</taxon>
    </lineage>
</organism>
<proteinExistence type="predicted"/>
<accession>A0A9X2EU50</accession>
<keyword evidence="2" id="KW-1185">Reference proteome</keyword>
<evidence type="ECO:0000313" key="1">
    <source>
        <dbReference type="EMBL" id="MCO1335856.1"/>
    </source>
</evidence>
<sequence length="181" mass="20892">MKQLSNKQVFSHLKSCAELDVELCEKEYLRSYRFYPEWSEGVQVATYENGGGDDLVVVFCGDSILIKGFDHESEVSPHAQDEYGIWPGIYEGAPLRLLEVLDDKVFEKKDVTFCLWREADDVEWKRGPVSFPNDENDGSDWLLSAIRTSPEDFIAWGKDYFEDDFSRVSESRIHEIFASNQ</sequence>
<dbReference type="AlphaFoldDB" id="A0A9X2EU50"/>
<evidence type="ECO:0000313" key="2">
    <source>
        <dbReference type="Proteomes" id="UP001139028"/>
    </source>
</evidence>
<comment type="caution">
    <text evidence="1">The sequence shown here is derived from an EMBL/GenBank/DDBJ whole genome shotgun (WGS) entry which is preliminary data.</text>
</comment>
<dbReference type="Proteomes" id="UP001139028">
    <property type="component" value="Unassembled WGS sequence"/>
</dbReference>
<name>A0A9X2EU50_9GAMM</name>
<reference evidence="1" key="1">
    <citation type="journal article" date="2022" name="Arch. Microbiol.">
        <title>Microbulbifer okhotskensis sp. nov., isolated from a deep bottom sediment of the Okhotsk Sea.</title>
        <authorList>
            <person name="Romanenko L."/>
            <person name="Kurilenko V."/>
            <person name="Otstavnykh N."/>
            <person name="Velansky P."/>
            <person name="Isaeva M."/>
            <person name="Mikhailov V."/>
        </authorList>
    </citation>
    <scope>NUCLEOTIDE SEQUENCE</scope>
    <source>
        <strain evidence="1">OS29</strain>
    </source>
</reference>